<evidence type="ECO:0000313" key="4">
    <source>
        <dbReference type="Proteomes" id="UP001519343"/>
    </source>
</evidence>
<dbReference type="Proteomes" id="UP001519343">
    <property type="component" value="Unassembled WGS sequence"/>
</dbReference>
<keyword evidence="4" id="KW-1185">Reference proteome</keyword>
<dbReference type="RefSeq" id="WP_209809873.1">
    <property type="nucleotide sequence ID" value="NZ_JAGGKT010000004.1"/>
</dbReference>
<evidence type="ECO:0000256" key="2">
    <source>
        <dbReference type="SAM" id="MobiDB-lite"/>
    </source>
</evidence>
<dbReference type="EMBL" id="JAGGKT010000004">
    <property type="protein sequence ID" value="MBP1931785.1"/>
    <property type="molecule type" value="Genomic_DNA"/>
</dbReference>
<organism evidence="3 4">
    <name type="scientific">Ammoniphilus resinae</name>
    <dbReference type="NCBI Taxonomy" id="861532"/>
    <lineage>
        <taxon>Bacteria</taxon>
        <taxon>Bacillati</taxon>
        <taxon>Bacillota</taxon>
        <taxon>Bacilli</taxon>
        <taxon>Bacillales</taxon>
        <taxon>Paenibacillaceae</taxon>
        <taxon>Aneurinibacillus group</taxon>
        <taxon>Ammoniphilus</taxon>
    </lineage>
</organism>
<keyword evidence="1" id="KW-0175">Coiled coil</keyword>
<reference evidence="3 4" key="1">
    <citation type="submission" date="2021-03" db="EMBL/GenBank/DDBJ databases">
        <title>Genomic Encyclopedia of Type Strains, Phase IV (KMG-IV): sequencing the most valuable type-strain genomes for metagenomic binning, comparative biology and taxonomic classification.</title>
        <authorList>
            <person name="Goeker M."/>
        </authorList>
    </citation>
    <scope>NUCLEOTIDE SEQUENCE [LARGE SCALE GENOMIC DNA]</scope>
    <source>
        <strain evidence="3 4">DSM 24738</strain>
    </source>
</reference>
<feature type="region of interest" description="Disordered" evidence="2">
    <location>
        <begin position="352"/>
        <end position="372"/>
    </location>
</feature>
<proteinExistence type="predicted"/>
<protein>
    <submittedName>
        <fullName evidence="3">Uncharacterized protein</fullName>
    </submittedName>
</protein>
<evidence type="ECO:0000313" key="3">
    <source>
        <dbReference type="EMBL" id="MBP1931785.1"/>
    </source>
</evidence>
<gene>
    <name evidence="3" type="ORF">J2Z37_001786</name>
</gene>
<evidence type="ECO:0000256" key="1">
    <source>
        <dbReference type="SAM" id="Coils"/>
    </source>
</evidence>
<name>A0ABS4GND7_9BACL</name>
<accession>A0ABS4GND7</accession>
<feature type="coiled-coil region" evidence="1">
    <location>
        <begin position="299"/>
        <end position="333"/>
    </location>
</feature>
<comment type="caution">
    <text evidence="3">The sequence shown here is derived from an EMBL/GenBank/DDBJ whole genome shotgun (WGS) entry which is preliminary data.</text>
</comment>
<sequence>MIHRDLCDPNYTKNYSPLRMQFHFVLSRFVCVNGLVPLTKEELAQEMKCDIQTIYKFIDAAEKENIIRLECNQIYLLKHVPSNDFKEGYVRHYPFLESKKFRDLSVQTQRFILYALWRGVYNPGMKMEMAISSLYHKSANERDGRLNLYSKKPALDVLEEAKAFLKFETAKNGLEWFKVTGLNEEFDVDPLHNQGEMKWLDNHLVTATCDLLSDVTKGKIIELKKRYFDNLGSIGLELVQSALDKVLLSFKLYQLETKNEVIPYLRAVLKDLEEKILPTIQKTIINTKQALRTTKDLLISGVQTLVDRFSNQLEQLEKVRDCLILTLKREEKSQEEKQQKITEPFPFYNWLEDDDNIHSPNQQQDPSLEGISNEESYRRLLSSYSFS</sequence>